<dbReference type="EMBL" id="JAADZU010000047">
    <property type="protein sequence ID" value="NDK90786.1"/>
    <property type="molecule type" value="Genomic_DNA"/>
</dbReference>
<evidence type="ECO:0000313" key="1">
    <source>
        <dbReference type="EMBL" id="NDK90786.1"/>
    </source>
</evidence>
<proteinExistence type="predicted"/>
<sequence>MGRDHRVGGRRRAPQARVTYQVGDRVRVIELDTAGRVVDVLDDNSPALVIVDLHGSDDRMCLMVDSIEHID</sequence>
<evidence type="ECO:0000313" key="2">
    <source>
        <dbReference type="Proteomes" id="UP000466307"/>
    </source>
</evidence>
<organism evidence="1 2">
    <name type="scientific">Gordonia desulfuricans</name>
    <dbReference type="NCBI Taxonomy" id="89051"/>
    <lineage>
        <taxon>Bacteria</taxon>
        <taxon>Bacillati</taxon>
        <taxon>Actinomycetota</taxon>
        <taxon>Actinomycetes</taxon>
        <taxon>Mycobacteriales</taxon>
        <taxon>Gordoniaceae</taxon>
        <taxon>Gordonia</taxon>
    </lineage>
</organism>
<dbReference type="Proteomes" id="UP000466307">
    <property type="component" value="Unassembled WGS sequence"/>
</dbReference>
<protein>
    <submittedName>
        <fullName evidence="1">Uncharacterized protein</fullName>
    </submittedName>
</protein>
<gene>
    <name evidence="1" type="ORF">GYA93_14515</name>
</gene>
<keyword evidence="2" id="KW-1185">Reference proteome</keyword>
<reference evidence="1 2" key="1">
    <citation type="submission" date="2020-01" db="EMBL/GenBank/DDBJ databases">
        <title>Investigation of new actinobacteria for the biodesulphurisation of diesel fuel.</title>
        <authorList>
            <person name="Athi Narayanan S.M."/>
        </authorList>
    </citation>
    <scope>NUCLEOTIDE SEQUENCE [LARGE SCALE GENOMIC DNA]</scope>
    <source>
        <strain evidence="1 2">213E</strain>
    </source>
</reference>
<dbReference type="AlphaFoldDB" id="A0A7K3LRR4"/>
<dbReference type="RefSeq" id="WP_157079446.1">
    <property type="nucleotide sequence ID" value="NZ_JAADZU010000047.1"/>
</dbReference>
<comment type="caution">
    <text evidence="1">The sequence shown here is derived from an EMBL/GenBank/DDBJ whole genome shotgun (WGS) entry which is preliminary data.</text>
</comment>
<accession>A0A7K3LRR4</accession>
<name>A0A7K3LRR4_9ACTN</name>